<feature type="domain" description="Ig-like" evidence="5">
    <location>
        <begin position="304"/>
        <end position="391"/>
    </location>
</feature>
<feature type="transmembrane region" description="Helical" evidence="4">
    <location>
        <begin position="136"/>
        <end position="158"/>
    </location>
</feature>
<feature type="domain" description="Ig-like" evidence="5">
    <location>
        <begin position="394"/>
        <end position="482"/>
    </location>
</feature>
<dbReference type="FunFam" id="2.60.40.10:FF:001097">
    <property type="entry name" value="Immunoglobulin-like and fibronectin type III domain-containing protein 1"/>
    <property type="match status" value="1"/>
</dbReference>
<keyword evidence="4" id="KW-1133">Transmembrane helix</keyword>
<dbReference type="InterPro" id="IPR036116">
    <property type="entry name" value="FN3_sf"/>
</dbReference>
<dbReference type="SMART" id="SM00409">
    <property type="entry name" value="IG"/>
    <property type="match status" value="6"/>
</dbReference>
<dbReference type="InterPro" id="IPR050964">
    <property type="entry name" value="Striated_Muscle_Regulatory"/>
</dbReference>
<dbReference type="Pfam" id="PF07679">
    <property type="entry name" value="I-set"/>
    <property type="match status" value="6"/>
</dbReference>
<dbReference type="AlphaFoldDB" id="A0A3Q3X577"/>
<dbReference type="SUPFAM" id="SSF49265">
    <property type="entry name" value="Fibronectin type III"/>
    <property type="match status" value="3"/>
</dbReference>
<dbReference type="InterPro" id="IPR003598">
    <property type="entry name" value="Ig_sub2"/>
</dbReference>
<dbReference type="PANTHER" id="PTHR13817">
    <property type="entry name" value="TITIN"/>
    <property type="match status" value="1"/>
</dbReference>
<dbReference type="FunFam" id="2.60.40.10:FF:001401">
    <property type="entry name" value="immunoglobulin-like and fibronectin type III domain-containing protein 1"/>
    <property type="match status" value="1"/>
</dbReference>
<evidence type="ECO:0000313" key="8">
    <source>
        <dbReference type="Proteomes" id="UP000261620"/>
    </source>
</evidence>
<proteinExistence type="predicted"/>
<dbReference type="PRINTS" id="PR00014">
    <property type="entry name" value="FNTYPEIII"/>
</dbReference>
<dbReference type="OMA" id="KAMASYW"/>
<feature type="domain" description="Fibronectin type-III" evidence="6">
    <location>
        <begin position="684"/>
        <end position="775"/>
    </location>
</feature>
<keyword evidence="2" id="KW-1015">Disulfide bond</keyword>
<feature type="domain" description="Fibronectin type-III" evidence="6">
    <location>
        <begin position="587"/>
        <end position="682"/>
    </location>
</feature>
<dbReference type="InterPro" id="IPR003961">
    <property type="entry name" value="FN3_dom"/>
</dbReference>
<dbReference type="FunFam" id="2.60.40.10:FF:001232">
    <property type="entry name" value="Immunoglobulin-like and fibronectin type III domain-containing 1"/>
    <property type="match status" value="1"/>
</dbReference>
<dbReference type="InterPro" id="IPR007110">
    <property type="entry name" value="Ig-like_dom"/>
</dbReference>
<evidence type="ECO:0000256" key="4">
    <source>
        <dbReference type="SAM" id="Phobius"/>
    </source>
</evidence>
<dbReference type="Ensembl" id="ENSMMOT00000017437.1">
    <property type="protein sequence ID" value="ENSMMOP00000017154.1"/>
    <property type="gene ID" value="ENSMMOG00000013067.1"/>
</dbReference>
<evidence type="ECO:0000259" key="6">
    <source>
        <dbReference type="PROSITE" id="PS50853"/>
    </source>
</evidence>
<organism evidence="7 8">
    <name type="scientific">Mola mola</name>
    <name type="common">Ocean sunfish</name>
    <name type="synonym">Tetraodon mola</name>
    <dbReference type="NCBI Taxonomy" id="94237"/>
    <lineage>
        <taxon>Eukaryota</taxon>
        <taxon>Metazoa</taxon>
        <taxon>Chordata</taxon>
        <taxon>Craniata</taxon>
        <taxon>Vertebrata</taxon>
        <taxon>Euteleostomi</taxon>
        <taxon>Actinopterygii</taxon>
        <taxon>Neopterygii</taxon>
        <taxon>Teleostei</taxon>
        <taxon>Neoteleostei</taxon>
        <taxon>Acanthomorphata</taxon>
        <taxon>Eupercaria</taxon>
        <taxon>Tetraodontiformes</taxon>
        <taxon>Molidae</taxon>
        <taxon>Mola</taxon>
    </lineage>
</organism>
<sequence length="1182" mass="131809">MSSLTNQKPKALGKLENLRSRVAGVTITQHVERLPRGKSTPDFIRKPMATTVQQGKKAIFKTIVSGEPAPAVTWGRNNGNVEDPEKYRSRYDDKAQEHILEILNVNPDEADTYRCSATNEYGQAVCNVNLTVKEDFVFYFLLLHTPNILTCLSLLSVIPRKKQLPPKKEGEIDPKLWELLLSAPKKHYEKICFEFGVTDFRWMLKRLSQMKKEREDEQTKVLLCFIGRAEFSLNMTLRDPNSEINIYKDGVLIPYGDDENSKLCLKKMGTKYVFSIKDPQPEDAGFYQVDVDEANVLTTDFKVPAVDFVAKIKDTKAVETEDAIFQCVLSTPLNSITWSKEDSSLEHEDKYEITVSEDKLTHTLTVKDCDVTDTGTYYAIAGIHSSCASLTVQDRIVQTVFVSGLSDTVANVGERAELTCKLSSEKSEGRWYKNGKLLTNADGVTVIKDGAGHKLIIDCCNNDDAAVYRFEAEGRKSEATLDIKDPPKIDTDILQKFKKPVIIKAGESAEWRMALSGGVPMNIQWYKDDDKLLPAQNVNIETSSTDSRLHLTKCQRKDSGEVKVKIKNEFGTTEAIAELVVLDKPTPPQGPVEILESAVTSVEFKWKPPKDSGGCPVISYIIERQQVGRNKWSTLSEIPCSNPSYKDSDVDPGRRYCYRIRAKNAEGISDYLQTKNIPAGYPGSPAAPKVVSAFKDCINLAWSSPRDTGGTKIVGYNLEKKKKGTNYWSLVNQGGPITVQGVVDGAPYEFRVSAINLSGAGDPSFPCDTVIAQDPLEPPGKVTGLTLTSSNYTTFSLAWTKPKKVKGLEGEAQGYYVEIRPVESLEWTRCNVVPISVTSYSVHGLKAMDAYWVRVIATNYGGDGEPQGFDNFITAMPPPVKPKFKDQNLKSFVAVRTGNTVRLNIKFEASPLPEISWVKDGCPLPKHVTITNYDEGSQLLIPTSEWTDTGIYTITVKNIAGQESINVEIRVTDDPKPPGPVWLDQNVPGTVTVSWASSPDEKKDDRLHYMLSNRESLKRTWTPVADNLFNNKFTVVNILPGREYYFRVFAKNDMGVSPPSESPMFKTKKEKERKSLNFQSPPSFIAPLKWRLPPQGYECCMSCAVKGDPAPCVTWYHNNISLHGNTNYHIINTCGVCSLLILKVRPKDRGEYKVIINNKLGTAESSTTINVRGIPISKREET</sequence>
<dbReference type="STRING" id="94237.ENSMMOP00000017154"/>
<evidence type="ECO:0000313" key="7">
    <source>
        <dbReference type="Ensembl" id="ENSMMOP00000017154.1"/>
    </source>
</evidence>
<dbReference type="SMART" id="SM00060">
    <property type="entry name" value="FN3"/>
    <property type="match status" value="4"/>
</dbReference>
<feature type="domain" description="Ig-like" evidence="5">
    <location>
        <begin position="41"/>
        <end position="131"/>
    </location>
</feature>
<dbReference type="Pfam" id="PF00041">
    <property type="entry name" value="fn3"/>
    <property type="match status" value="4"/>
</dbReference>
<feature type="domain" description="Fibronectin type-III" evidence="6">
    <location>
        <begin position="977"/>
        <end position="1070"/>
    </location>
</feature>
<evidence type="ECO:0000256" key="3">
    <source>
        <dbReference type="ARBA" id="ARBA00023319"/>
    </source>
</evidence>
<keyword evidence="4" id="KW-0472">Membrane</keyword>
<feature type="domain" description="Fibronectin type-III" evidence="6">
    <location>
        <begin position="778"/>
        <end position="879"/>
    </location>
</feature>
<dbReference type="FunFam" id="2.60.40.10:FF:001452">
    <property type="entry name" value="Uncharacterized protein, isoform F"/>
    <property type="match status" value="1"/>
</dbReference>
<keyword evidence="1" id="KW-0677">Repeat</keyword>
<feature type="domain" description="Ig-like" evidence="5">
    <location>
        <begin position="1081"/>
        <end position="1170"/>
    </location>
</feature>
<dbReference type="InterPro" id="IPR003599">
    <property type="entry name" value="Ig_sub"/>
</dbReference>
<evidence type="ECO:0000256" key="2">
    <source>
        <dbReference type="ARBA" id="ARBA00023157"/>
    </source>
</evidence>
<dbReference type="SUPFAM" id="SSF48726">
    <property type="entry name" value="Immunoglobulin"/>
    <property type="match status" value="6"/>
</dbReference>
<dbReference type="FunFam" id="2.60.40.10:FF:000031">
    <property type="entry name" value="Myosin-binding protein C, slow type"/>
    <property type="match status" value="1"/>
</dbReference>
<feature type="domain" description="Ig-like" evidence="5">
    <location>
        <begin position="882"/>
        <end position="972"/>
    </location>
</feature>
<accession>A0A3Q3X577</accession>
<keyword evidence="4" id="KW-0812">Transmembrane</keyword>
<dbReference type="InterPro" id="IPR013098">
    <property type="entry name" value="Ig_I-set"/>
</dbReference>
<protein>
    <submittedName>
        <fullName evidence="7">Uncharacterized protein</fullName>
    </submittedName>
</protein>
<evidence type="ECO:0000256" key="1">
    <source>
        <dbReference type="ARBA" id="ARBA00022737"/>
    </source>
</evidence>
<evidence type="ECO:0000259" key="5">
    <source>
        <dbReference type="PROSITE" id="PS50835"/>
    </source>
</evidence>
<reference evidence="7" key="1">
    <citation type="submission" date="2025-08" db="UniProtKB">
        <authorList>
            <consortium name="Ensembl"/>
        </authorList>
    </citation>
    <scope>IDENTIFICATION</scope>
</reference>
<name>A0A3Q3X577_MOLML</name>
<keyword evidence="3" id="KW-0393">Immunoglobulin domain</keyword>
<keyword evidence="8" id="KW-1185">Reference proteome</keyword>
<dbReference type="SMART" id="SM00408">
    <property type="entry name" value="IGc2"/>
    <property type="match status" value="5"/>
</dbReference>
<dbReference type="PROSITE" id="PS50853">
    <property type="entry name" value="FN3"/>
    <property type="match status" value="4"/>
</dbReference>
<reference evidence="7" key="2">
    <citation type="submission" date="2025-09" db="UniProtKB">
        <authorList>
            <consortium name="Ensembl"/>
        </authorList>
    </citation>
    <scope>IDENTIFICATION</scope>
</reference>
<dbReference type="Gene3D" id="2.60.40.10">
    <property type="entry name" value="Immunoglobulins"/>
    <property type="match status" value="11"/>
</dbReference>
<dbReference type="Proteomes" id="UP000261620">
    <property type="component" value="Unplaced"/>
</dbReference>
<dbReference type="Pfam" id="PF18362">
    <property type="entry name" value="THB"/>
    <property type="match status" value="1"/>
</dbReference>
<dbReference type="InterPro" id="IPR013783">
    <property type="entry name" value="Ig-like_fold"/>
</dbReference>
<dbReference type="PROSITE" id="PS50835">
    <property type="entry name" value="IG_LIKE"/>
    <property type="match status" value="5"/>
</dbReference>
<dbReference type="FunFam" id="2.60.40.10:FF:000032">
    <property type="entry name" value="palladin isoform X1"/>
    <property type="match status" value="1"/>
</dbReference>
<dbReference type="PANTHER" id="PTHR13817:SF180">
    <property type="entry name" value="IMMUNOGLOBULIN-LIKE AND FIBRONECTIN TYPE III DOMAIN-CONTAINING 1, TANDEM DUPLICATE 3-RELATED"/>
    <property type="match status" value="1"/>
</dbReference>
<dbReference type="InterPro" id="IPR036179">
    <property type="entry name" value="Ig-like_dom_sf"/>
</dbReference>
<dbReference type="InterPro" id="IPR040849">
    <property type="entry name" value="MyBP-C_THB"/>
</dbReference>
<dbReference type="CDD" id="cd00063">
    <property type="entry name" value="FN3"/>
    <property type="match status" value="4"/>
</dbReference>